<dbReference type="AlphaFoldDB" id="A0AAW2CAI5"/>
<evidence type="ECO:0000313" key="3">
    <source>
        <dbReference type="EMBL" id="KAK9994811.1"/>
    </source>
</evidence>
<keyword evidence="4" id="KW-1185">Reference proteome</keyword>
<dbReference type="Proteomes" id="UP001459277">
    <property type="component" value="Unassembled WGS sequence"/>
</dbReference>
<evidence type="ECO:0000256" key="1">
    <source>
        <dbReference type="SAM" id="Coils"/>
    </source>
</evidence>
<accession>A0AAW2CAI5</accession>
<evidence type="ECO:0000256" key="2">
    <source>
        <dbReference type="SAM" id="MobiDB-lite"/>
    </source>
</evidence>
<organism evidence="3 4">
    <name type="scientific">Lithocarpus litseifolius</name>
    <dbReference type="NCBI Taxonomy" id="425828"/>
    <lineage>
        <taxon>Eukaryota</taxon>
        <taxon>Viridiplantae</taxon>
        <taxon>Streptophyta</taxon>
        <taxon>Embryophyta</taxon>
        <taxon>Tracheophyta</taxon>
        <taxon>Spermatophyta</taxon>
        <taxon>Magnoliopsida</taxon>
        <taxon>eudicotyledons</taxon>
        <taxon>Gunneridae</taxon>
        <taxon>Pentapetalae</taxon>
        <taxon>rosids</taxon>
        <taxon>fabids</taxon>
        <taxon>Fagales</taxon>
        <taxon>Fagaceae</taxon>
        <taxon>Lithocarpus</taxon>
    </lineage>
</organism>
<comment type="caution">
    <text evidence="3">The sequence shown here is derived from an EMBL/GenBank/DDBJ whole genome shotgun (WGS) entry which is preliminary data.</text>
</comment>
<feature type="region of interest" description="Disordered" evidence="2">
    <location>
        <begin position="1"/>
        <end position="70"/>
    </location>
</feature>
<keyword evidence="1" id="KW-0175">Coiled coil</keyword>
<sequence length="301" mass="34850">MLRAKQIRLVQEEEKKKKKKDMEEQQKIERDKRVHWRNREGTKLFLPEKCQYNKKNQPKAQDKQASFPPSLKLHQMKSSPELNMLSHSPQNTEDFASMNLTKKDEGKRVQEAEEEGDDEDIFAKARAVLDNLETSIPSASSNMDIVKLNETLLCIPSYLVNSADEVLLDDVAQGRFYELCQSILPYMHKEDRIEDPRAAFKIQVADALQNLTTASNELMQAEQELCKAQAKVNRCVQKKSEAKAFVDGLLQQNEEVSRQSESLSRSEEEMKNLTIEVVFTEESIRNNWSLIRSMLVYIYFL</sequence>
<proteinExistence type="predicted"/>
<evidence type="ECO:0000313" key="4">
    <source>
        <dbReference type="Proteomes" id="UP001459277"/>
    </source>
</evidence>
<feature type="coiled-coil region" evidence="1">
    <location>
        <begin position="249"/>
        <end position="283"/>
    </location>
</feature>
<dbReference type="EMBL" id="JAZDWU010000008">
    <property type="protein sequence ID" value="KAK9994811.1"/>
    <property type="molecule type" value="Genomic_DNA"/>
</dbReference>
<reference evidence="3 4" key="1">
    <citation type="submission" date="2024-01" db="EMBL/GenBank/DDBJ databases">
        <title>A telomere-to-telomere, gap-free genome of sweet tea (Lithocarpus litseifolius).</title>
        <authorList>
            <person name="Zhou J."/>
        </authorList>
    </citation>
    <scope>NUCLEOTIDE SEQUENCE [LARGE SCALE GENOMIC DNA]</scope>
    <source>
        <strain evidence="3">Zhou-2022a</strain>
        <tissue evidence="3">Leaf</tissue>
    </source>
</reference>
<protein>
    <submittedName>
        <fullName evidence="3">Uncharacterized protein</fullName>
    </submittedName>
</protein>
<feature type="compositionally biased region" description="Basic and acidic residues" evidence="2">
    <location>
        <begin position="10"/>
        <end position="42"/>
    </location>
</feature>
<name>A0AAW2CAI5_9ROSI</name>
<gene>
    <name evidence="3" type="ORF">SO802_024514</name>
</gene>